<keyword evidence="9" id="KW-1185">Reference proteome</keyword>
<feature type="domain" description="RNA polymerase sigma-70 region 2" evidence="6">
    <location>
        <begin position="24"/>
        <end position="87"/>
    </location>
</feature>
<evidence type="ECO:0000256" key="4">
    <source>
        <dbReference type="ARBA" id="ARBA00023125"/>
    </source>
</evidence>
<reference evidence="8 9" key="1">
    <citation type="submission" date="2021-11" db="EMBL/GenBank/DDBJ databases">
        <title>Lacrimispora sp. nov. NSJ-141 isolated from human feces.</title>
        <authorList>
            <person name="Abdugheni R."/>
        </authorList>
    </citation>
    <scope>NUCLEOTIDE SEQUENCE [LARGE SCALE GENOMIC DNA]</scope>
    <source>
        <strain evidence="8 9">NSJ-141</strain>
    </source>
</reference>
<dbReference type="GO" id="GO:0006352">
    <property type="term" value="P:DNA-templated transcription initiation"/>
    <property type="evidence" value="ECO:0007669"/>
    <property type="project" value="InterPro"/>
</dbReference>
<evidence type="ECO:0000256" key="2">
    <source>
        <dbReference type="ARBA" id="ARBA00023015"/>
    </source>
</evidence>
<keyword evidence="5" id="KW-0804">Transcription</keyword>
<dbReference type="InterPro" id="IPR013249">
    <property type="entry name" value="RNA_pol_sigma70_r4_t2"/>
</dbReference>
<evidence type="ECO:0000256" key="1">
    <source>
        <dbReference type="ARBA" id="ARBA00010641"/>
    </source>
</evidence>
<dbReference type="SUPFAM" id="SSF88946">
    <property type="entry name" value="Sigma2 domain of RNA polymerase sigma factors"/>
    <property type="match status" value="1"/>
</dbReference>
<protein>
    <submittedName>
        <fullName evidence="8">RNA polymerase sigma factor</fullName>
    </submittedName>
</protein>
<dbReference type="InterPro" id="IPR039425">
    <property type="entry name" value="RNA_pol_sigma-70-like"/>
</dbReference>
<dbReference type="Pfam" id="PF04542">
    <property type="entry name" value="Sigma70_r2"/>
    <property type="match status" value="1"/>
</dbReference>
<name>A0AAP2RHQ1_9FIRM</name>
<dbReference type="GO" id="GO:0003677">
    <property type="term" value="F:DNA binding"/>
    <property type="evidence" value="ECO:0007669"/>
    <property type="project" value="UniProtKB-KW"/>
</dbReference>
<dbReference type="PANTHER" id="PTHR43133">
    <property type="entry name" value="RNA POLYMERASE ECF-TYPE SIGMA FACTO"/>
    <property type="match status" value="1"/>
</dbReference>
<organism evidence="8 9">
    <name type="scientific">Lientehia hominis</name>
    <dbReference type="NCBI Taxonomy" id="2897778"/>
    <lineage>
        <taxon>Bacteria</taxon>
        <taxon>Bacillati</taxon>
        <taxon>Bacillota</taxon>
        <taxon>Clostridia</taxon>
        <taxon>Lachnospirales</taxon>
        <taxon>Lachnospiraceae</taxon>
        <taxon>Lientehia</taxon>
    </lineage>
</organism>
<accession>A0AAP2RHQ1</accession>
<dbReference type="GO" id="GO:0016987">
    <property type="term" value="F:sigma factor activity"/>
    <property type="evidence" value="ECO:0007669"/>
    <property type="project" value="UniProtKB-KW"/>
</dbReference>
<dbReference type="InterPro" id="IPR013324">
    <property type="entry name" value="RNA_pol_sigma_r3/r4-like"/>
</dbReference>
<evidence type="ECO:0000313" key="9">
    <source>
        <dbReference type="Proteomes" id="UP001299265"/>
    </source>
</evidence>
<dbReference type="InterPro" id="IPR007627">
    <property type="entry name" value="RNA_pol_sigma70_r2"/>
</dbReference>
<dbReference type="PANTHER" id="PTHR43133:SF8">
    <property type="entry name" value="RNA POLYMERASE SIGMA FACTOR HI_1459-RELATED"/>
    <property type="match status" value="1"/>
</dbReference>
<dbReference type="Proteomes" id="UP001299265">
    <property type="component" value="Unassembled WGS sequence"/>
</dbReference>
<keyword evidence="3" id="KW-0731">Sigma factor</keyword>
<proteinExistence type="inferred from homology"/>
<keyword evidence="2" id="KW-0805">Transcription regulation</keyword>
<evidence type="ECO:0000259" key="6">
    <source>
        <dbReference type="Pfam" id="PF04542"/>
    </source>
</evidence>
<dbReference type="Gene3D" id="1.10.1740.10">
    <property type="match status" value="1"/>
</dbReference>
<dbReference type="EMBL" id="JAJNOR010000001">
    <property type="protein sequence ID" value="MCD2491093.1"/>
    <property type="molecule type" value="Genomic_DNA"/>
</dbReference>
<dbReference type="NCBIfam" id="TIGR02937">
    <property type="entry name" value="sigma70-ECF"/>
    <property type="match status" value="1"/>
</dbReference>
<evidence type="ECO:0000256" key="3">
    <source>
        <dbReference type="ARBA" id="ARBA00023082"/>
    </source>
</evidence>
<dbReference type="RefSeq" id="WP_231061050.1">
    <property type="nucleotide sequence ID" value="NZ_JAJNOR010000001.1"/>
</dbReference>
<dbReference type="SUPFAM" id="SSF88659">
    <property type="entry name" value="Sigma3 and sigma4 domains of RNA polymerase sigma factors"/>
    <property type="match status" value="1"/>
</dbReference>
<dbReference type="Gene3D" id="1.10.10.10">
    <property type="entry name" value="Winged helix-like DNA-binding domain superfamily/Winged helix DNA-binding domain"/>
    <property type="match status" value="1"/>
</dbReference>
<evidence type="ECO:0000256" key="5">
    <source>
        <dbReference type="ARBA" id="ARBA00023163"/>
    </source>
</evidence>
<keyword evidence="4" id="KW-0238">DNA-binding</keyword>
<evidence type="ECO:0000313" key="8">
    <source>
        <dbReference type="EMBL" id="MCD2491093.1"/>
    </source>
</evidence>
<dbReference type="Pfam" id="PF08281">
    <property type="entry name" value="Sigma70_r4_2"/>
    <property type="match status" value="1"/>
</dbReference>
<comment type="caution">
    <text evidence="8">The sequence shown here is derived from an EMBL/GenBank/DDBJ whole genome shotgun (WGS) entry which is preliminary data.</text>
</comment>
<comment type="similarity">
    <text evidence="1">Belongs to the sigma-70 factor family. ECF subfamily.</text>
</comment>
<dbReference type="InterPro" id="IPR036388">
    <property type="entry name" value="WH-like_DNA-bd_sf"/>
</dbReference>
<gene>
    <name evidence="8" type="ORF">LQE92_00450</name>
</gene>
<dbReference type="InterPro" id="IPR014284">
    <property type="entry name" value="RNA_pol_sigma-70_dom"/>
</dbReference>
<evidence type="ECO:0000259" key="7">
    <source>
        <dbReference type="Pfam" id="PF08281"/>
    </source>
</evidence>
<feature type="domain" description="RNA polymerase sigma factor 70 region 4 type 2" evidence="7">
    <location>
        <begin position="125"/>
        <end position="173"/>
    </location>
</feature>
<dbReference type="InterPro" id="IPR013325">
    <property type="entry name" value="RNA_pol_sigma_r2"/>
</dbReference>
<sequence length="186" mass="21673">MQDDRIVALYWQRDETAIQETEQKYGRYLFKIANNILSDLEDSEESVNDTYLKAWNSLPPHRPNVLSAYLGKITRQLSIDIFRTRNREKRRATEYAVSLSELGDCVSDTVTTEQTADLHLLAETINTYLNTLSAQGRTTFVGRYYFMDSIKEIADYHGMSESKVKSMLYRTRKGLRIYLEQEGYNL</sequence>
<dbReference type="AlphaFoldDB" id="A0AAP2RHQ1"/>